<evidence type="ECO:0000313" key="3">
    <source>
        <dbReference type="Proteomes" id="UP001172778"/>
    </source>
</evidence>
<name>A0ABT7E0H6_9NEIS</name>
<reference evidence="2" key="1">
    <citation type="submission" date="2023-03" db="EMBL/GenBank/DDBJ databases">
        <title>Chitinimonas shenzhenensis gen. nov., sp. nov., a novel member of family Burkholderiaceae isolated from activated sludge collected in Shen Zhen, China.</title>
        <authorList>
            <person name="Wang X."/>
        </authorList>
    </citation>
    <scope>NUCLEOTIDE SEQUENCE</scope>
    <source>
        <strain evidence="2">DQS-5</strain>
    </source>
</reference>
<evidence type="ECO:0000256" key="1">
    <source>
        <dbReference type="SAM" id="SignalP"/>
    </source>
</evidence>
<proteinExistence type="predicted"/>
<feature type="signal peptide" evidence="1">
    <location>
        <begin position="1"/>
        <end position="22"/>
    </location>
</feature>
<evidence type="ECO:0000313" key="2">
    <source>
        <dbReference type="EMBL" id="MDK2125806.1"/>
    </source>
</evidence>
<organism evidence="2 3">
    <name type="scientific">Parachitinimonas caeni</name>
    <dbReference type="NCBI Taxonomy" id="3031301"/>
    <lineage>
        <taxon>Bacteria</taxon>
        <taxon>Pseudomonadati</taxon>
        <taxon>Pseudomonadota</taxon>
        <taxon>Betaproteobacteria</taxon>
        <taxon>Neisseriales</taxon>
        <taxon>Chitinibacteraceae</taxon>
        <taxon>Parachitinimonas</taxon>
    </lineage>
</organism>
<dbReference type="RefSeq" id="WP_284102118.1">
    <property type="nucleotide sequence ID" value="NZ_JARRAF010000024.1"/>
</dbReference>
<comment type="caution">
    <text evidence="2">The sequence shown here is derived from an EMBL/GenBank/DDBJ whole genome shotgun (WGS) entry which is preliminary data.</text>
</comment>
<sequence>MNPLRHSLLAAASLCLASTGMANPLRAVICECDSPPMVEFADVARSKPAGGLIKDMVDLIAGQLKMPTQYIVLSRRRVDLALRQGHVDLVCFTSRQWTSQPEDLLWTGPTVPQVERILLHRQDKLDVRGYQDLRGLNIGLMLGFHYPPLEPMLRDGSLRATYQTDHVANFRLLERHLVGAVISTDLQIALYLKNNPEAKSQLVMSDLVFSTTPTECAIPKASPINANKVIQAVQQLRERGAFDQLMETYRSPLQ</sequence>
<keyword evidence="3" id="KW-1185">Reference proteome</keyword>
<dbReference type="Gene3D" id="3.40.190.10">
    <property type="entry name" value="Periplasmic binding protein-like II"/>
    <property type="match status" value="2"/>
</dbReference>
<keyword evidence="1" id="KW-0732">Signal</keyword>
<accession>A0ABT7E0H6</accession>
<gene>
    <name evidence="2" type="ORF">PZA18_17265</name>
</gene>
<protein>
    <submittedName>
        <fullName evidence="2">Transporter substrate-binding domain-containing protein</fullName>
    </submittedName>
</protein>
<dbReference type="EMBL" id="JARRAF010000024">
    <property type="protein sequence ID" value="MDK2125806.1"/>
    <property type="molecule type" value="Genomic_DNA"/>
</dbReference>
<feature type="chain" id="PRO_5045408300" evidence="1">
    <location>
        <begin position="23"/>
        <end position="254"/>
    </location>
</feature>
<dbReference type="Proteomes" id="UP001172778">
    <property type="component" value="Unassembled WGS sequence"/>
</dbReference>
<dbReference type="SUPFAM" id="SSF53850">
    <property type="entry name" value="Periplasmic binding protein-like II"/>
    <property type="match status" value="1"/>
</dbReference>